<dbReference type="InterPro" id="IPR011006">
    <property type="entry name" value="CheY-like_superfamily"/>
</dbReference>
<dbReference type="InterPro" id="IPR018060">
    <property type="entry name" value="HTH_AraC"/>
</dbReference>
<dbReference type="PANTHER" id="PTHR42713:SF3">
    <property type="entry name" value="TRANSCRIPTIONAL REGULATORY PROTEIN HPTR"/>
    <property type="match status" value="1"/>
</dbReference>
<evidence type="ECO:0000256" key="4">
    <source>
        <dbReference type="ARBA" id="ARBA00023012"/>
    </source>
</evidence>
<evidence type="ECO:0000256" key="5">
    <source>
        <dbReference type="ARBA" id="ARBA00023015"/>
    </source>
</evidence>
<dbReference type="SUPFAM" id="SSF46689">
    <property type="entry name" value="Homeodomain-like"/>
    <property type="match status" value="2"/>
</dbReference>
<dbReference type="InterPro" id="IPR041522">
    <property type="entry name" value="CdaR_GGDEF"/>
</dbReference>
<keyword evidence="5" id="KW-0805">Transcription regulation</keyword>
<dbReference type="Pfam" id="PF17853">
    <property type="entry name" value="GGDEF_2"/>
    <property type="match status" value="1"/>
</dbReference>
<gene>
    <name evidence="11" type="ORF">J2Z66_004952</name>
</gene>
<feature type="domain" description="Response regulatory" evidence="10">
    <location>
        <begin position="4"/>
        <end position="120"/>
    </location>
</feature>
<comment type="caution">
    <text evidence="11">The sequence shown here is derived from an EMBL/GenBank/DDBJ whole genome shotgun (WGS) entry which is preliminary data.</text>
</comment>
<comment type="subcellular location">
    <subcellularLocation>
        <location evidence="1">Cytoplasm</location>
    </subcellularLocation>
</comment>
<dbReference type="Gene3D" id="3.40.50.2300">
    <property type="match status" value="1"/>
</dbReference>
<dbReference type="Gene3D" id="1.10.10.60">
    <property type="entry name" value="Homeodomain-like"/>
    <property type="match status" value="2"/>
</dbReference>
<dbReference type="InterPro" id="IPR051552">
    <property type="entry name" value="HptR"/>
</dbReference>
<keyword evidence="4" id="KW-0902">Two-component regulatory system</keyword>
<dbReference type="SMART" id="SM00342">
    <property type="entry name" value="HTH_ARAC"/>
    <property type="match status" value="1"/>
</dbReference>
<dbReference type="Proteomes" id="UP001519287">
    <property type="component" value="Unassembled WGS sequence"/>
</dbReference>
<evidence type="ECO:0000313" key="12">
    <source>
        <dbReference type="Proteomes" id="UP001519287"/>
    </source>
</evidence>
<reference evidence="11 12" key="1">
    <citation type="submission" date="2021-03" db="EMBL/GenBank/DDBJ databases">
        <title>Genomic Encyclopedia of Type Strains, Phase IV (KMG-IV): sequencing the most valuable type-strain genomes for metagenomic binning, comparative biology and taxonomic classification.</title>
        <authorList>
            <person name="Goeker M."/>
        </authorList>
    </citation>
    <scope>NUCLEOTIDE SEQUENCE [LARGE SCALE GENOMIC DNA]</scope>
    <source>
        <strain evidence="11 12">DSM 26048</strain>
    </source>
</reference>
<evidence type="ECO:0000256" key="8">
    <source>
        <dbReference type="PROSITE-ProRule" id="PRU00169"/>
    </source>
</evidence>
<feature type="domain" description="HTH araC/xylS-type" evidence="9">
    <location>
        <begin position="416"/>
        <end position="514"/>
    </location>
</feature>
<evidence type="ECO:0000259" key="9">
    <source>
        <dbReference type="PROSITE" id="PS01124"/>
    </source>
</evidence>
<evidence type="ECO:0000256" key="3">
    <source>
        <dbReference type="ARBA" id="ARBA00022553"/>
    </source>
</evidence>
<dbReference type="InterPro" id="IPR009057">
    <property type="entry name" value="Homeodomain-like_sf"/>
</dbReference>
<dbReference type="RefSeq" id="WP_209975089.1">
    <property type="nucleotide sequence ID" value="NZ_JAGGLB010000018.1"/>
</dbReference>
<evidence type="ECO:0000256" key="7">
    <source>
        <dbReference type="ARBA" id="ARBA00023163"/>
    </source>
</evidence>
<evidence type="ECO:0000259" key="10">
    <source>
        <dbReference type="PROSITE" id="PS50110"/>
    </source>
</evidence>
<dbReference type="CDD" id="cd17536">
    <property type="entry name" value="REC_YesN-like"/>
    <property type="match status" value="1"/>
</dbReference>
<sequence length="516" mass="60258">MKLKVLLVDDELLIRLGIKSIIDWESQGFIIGDAPDGQKALEMMEQEQPDILLTDIVMPRMNGLELIEHVKARYPHVRIIVLSSHNDYEYLRRAMKLGVDDYILKASMKPEELLELLLETAEKIRVDQQEMERHMTSQQPVEDRSKAWSRWLHHVIEAPGGSEDEANSGLALSSANRCMVLRIHRSNHVSMELEPNQTTLRNLLELELNKWLKGYVIPYLDNEWVLLIPEERDKAILLEQTKLIAQDLISAARRFLNASVSIGISRRFSEASYIQSVYLQTRDVLQLYFVEGKEKVFACEEHAALDPSAFVISREEENRLKTELDRLNGEELQTTIRAIFARMREVRKPVENYIQACLRLLHLIPTSSFGEGSPLYKQVLGFEELEEARQWFERFLQDHIERAKQTMRETYREEIMQLLLHMKSHYKQDLSLGQAAGLINMSESYLSFLFKKEMNVSFTEYLNQLRIEKAVELLLETELPSYRIAEEVGYENINYFGRVFKKQKGVSPQQYRNQHQ</sequence>
<evidence type="ECO:0000256" key="1">
    <source>
        <dbReference type="ARBA" id="ARBA00004496"/>
    </source>
</evidence>
<dbReference type="PANTHER" id="PTHR42713">
    <property type="entry name" value="HISTIDINE KINASE-RELATED"/>
    <property type="match status" value="1"/>
</dbReference>
<feature type="modified residue" description="4-aspartylphosphate" evidence="8">
    <location>
        <position position="55"/>
    </location>
</feature>
<dbReference type="Pfam" id="PF12833">
    <property type="entry name" value="HTH_18"/>
    <property type="match status" value="1"/>
</dbReference>
<evidence type="ECO:0000313" key="11">
    <source>
        <dbReference type="EMBL" id="MBP1993331.1"/>
    </source>
</evidence>
<protein>
    <submittedName>
        <fullName evidence="11">Two-component system response regulator YesN</fullName>
    </submittedName>
</protein>
<accession>A0ABS4J251</accession>
<evidence type="ECO:0000256" key="2">
    <source>
        <dbReference type="ARBA" id="ARBA00022490"/>
    </source>
</evidence>
<name>A0ABS4J251_9BACL</name>
<organism evidence="11 12">
    <name type="scientific">Paenibacillus eucommiae</name>
    <dbReference type="NCBI Taxonomy" id="1355755"/>
    <lineage>
        <taxon>Bacteria</taxon>
        <taxon>Bacillati</taxon>
        <taxon>Bacillota</taxon>
        <taxon>Bacilli</taxon>
        <taxon>Bacillales</taxon>
        <taxon>Paenibacillaceae</taxon>
        <taxon>Paenibacillus</taxon>
    </lineage>
</organism>
<dbReference type="EMBL" id="JAGGLB010000018">
    <property type="protein sequence ID" value="MBP1993331.1"/>
    <property type="molecule type" value="Genomic_DNA"/>
</dbReference>
<dbReference type="PROSITE" id="PS50110">
    <property type="entry name" value="RESPONSE_REGULATORY"/>
    <property type="match status" value="1"/>
</dbReference>
<keyword evidence="2" id="KW-0963">Cytoplasm</keyword>
<keyword evidence="7" id="KW-0804">Transcription</keyword>
<dbReference type="Pfam" id="PF00072">
    <property type="entry name" value="Response_reg"/>
    <property type="match status" value="1"/>
</dbReference>
<keyword evidence="3 8" id="KW-0597">Phosphoprotein</keyword>
<keyword evidence="12" id="KW-1185">Reference proteome</keyword>
<evidence type="ECO:0000256" key="6">
    <source>
        <dbReference type="ARBA" id="ARBA00023125"/>
    </source>
</evidence>
<dbReference type="SMART" id="SM00448">
    <property type="entry name" value="REC"/>
    <property type="match status" value="1"/>
</dbReference>
<dbReference type="InterPro" id="IPR001789">
    <property type="entry name" value="Sig_transdc_resp-reg_receiver"/>
</dbReference>
<keyword evidence="6" id="KW-0238">DNA-binding</keyword>
<dbReference type="SUPFAM" id="SSF52172">
    <property type="entry name" value="CheY-like"/>
    <property type="match status" value="1"/>
</dbReference>
<dbReference type="PROSITE" id="PS01124">
    <property type="entry name" value="HTH_ARAC_FAMILY_2"/>
    <property type="match status" value="1"/>
</dbReference>
<proteinExistence type="predicted"/>